<dbReference type="AlphaFoldDB" id="A0A5C3MYH6"/>
<dbReference type="EMBL" id="ML213529">
    <property type="protein sequence ID" value="TFK46541.1"/>
    <property type="molecule type" value="Genomic_DNA"/>
</dbReference>
<gene>
    <name evidence="1" type="ORF">OE88DRAFT_902129</name>
</gene>
<sequence length="129" mass="14241">MPALVQYESSMAVTAIRIYSVAVGPRSCSDDLKNNESVSTDADIRHPLAPSPVVGHIGRYLRSIRTSSSPFKSTATLRGACIPSALPILEMATTACRLSIYQSRLDFLQNRWVYILCLMLQECGRMSLM</sequence>
<evidence type="ECO:0000313" key="2">
    <source>
        <dbReference type="Proteomes" id="UP000305948"/>
    </source>
</evidence>
<reference evidence="1 2" key="1">
    <citation type="journal article" date="2019" name="Nat. Ecol. Evol.">
        <title>Megaphylogeny resolves global patterns of mushroom evolution.</title>
        <authorList>
            <person name="Varga T."/>
            <person name="Krizsan K."/>
            <person name="Foldi C."/>
            <person name="Dima B."/>
            <person name="Sanchez-Garcia M."/>
            <person name="Sanchez-Ramirez S."/>
            <person name="Szollosi G.J."/>
            <person name="Szarkandi J.G."/>
            <person name="Papp V."/>
            <person name="Albert L."/>
            <person name="Andreopoulos W."/>
            <person name="Angelini C."/>
            <person name="Antonin V."/>
            <person name="Barry K.W."/>
            <person name="Bougher N.L."/>
            <person name="Buchanan P."/>
            <person name="Buyck B."/>
            <person name="Bense V."/>
            <person name="Catcheside P."/>
            <person name="Chovatia M."/>
            <person name="Cooper J."/>
            <person name="Damon W."/>
            <person name="Desjardin D."/>
            <person name="Finy P."/>
            <person name="Geml J."/>
            <person name="Haridas S."/>
            <person name="Hughes K."/>
            <person name="Justo A."/>
            <person name="Karasinski D."/>
            <person name="Kautmanova I."/>
            <person name="Kiss B."/>
            <person name="Kocsube S."/>
            <person name="Kotiranta H."/>
            <person name="LaButti K.M."/>
            <person name="Lechner B.E."/>
            <person name="Liimatainen K."/>
            <person name="Lipzen A."/>
            <person name="Lukacs Z."/>
            <person name="Mihaltcheva S."/>
            <person name="Morgado L.N."/>
            <person name="Niskanen T."/>
            <person name="Noordeloos M.E."/>
            <person name="Ohm R.A."/>
            <person name="Ortiz-Santana B."/>
            <person name="Ovrebo C."/>
            <person name="Racz N."/>
            <person name="Riley R."/>
            <person name="Savchenko A."/>
            <person name="Shiryaev A."/>
            <person name="Soop K."/>
            <person name="Spirin V."/>
            <person name="Szebenyi C."/>
            <person name="Tomsovsky M."/>
            <person name="Tulloss R.E."/>
            <person name="Uehling J."/>
            <person name="Grigoriev I.V."/>
            <person name="Vagvolgyi C."/>
            <person name="Papp T."/>
            <person name="Martin F.M."/>
            <person name="Miettinen O."/>
            <person name="Hibbett D.S."/>
            <person name="Nagy L.G."/>
        </authorList>
    </citation>
    <scope>NUCLEOTIDE SEQUENCE [LARGE SCALE GENOMIC DNA]</scope>
    <source>
        <strain evidence="1 2">OMC1185</strain>
    </source>
</reference>
<name>A0A5C3MYH6_9AGAM</name>
<protein>
    <submittedName>
        <fullName evidence="1">Uncharacterized protein</fullName>
    </submittedName>
</protein>
<proteinExistence type="predicted"/>
<organism evidence="1 2">
    <name type="scientific">Heliocybe sulcata</name>
    <dbReference type="NCBI Taxonomy" id="5364"/>
    <lineage>
        <taxon>Eukaryota</taxon>
        <taxon>Fungi</taxon>
        <taxon>Dikarya</taxon>
        <taxon>Basidiomycota</taxon>
        <taxon>Agaricomycotina</taxon>
        <taxon>Agaricomycetes</taxon>
        <taxon>Gloeophyllales</taxon>
        <taxon>Gloeophyllaceae</taxon>
        <taxon>Heliocybe</taxon>
    </lineage>
</organism>
<keyword evidence="2" id="KW-1185">Reference proteome</keyword>
<dbReference type="Proteomes" id="UP000305948">
    <property type="component" value="Unassembled WGS sequence"/>
</dbReference>
<accession>A0A5C3MYH6</accession>
<evidence type="ECO:0000313" key="1">
    <source>
        <dbReference type="EMBL" id="TFK46541.1"/>
    </source>
</evidence>